<organism evidence="1 2">
    <name type="scientific">Ornithinimicrobium humiphilum</name>
    <dbReference type="NCBI Taxonomy" id="125288"/>
    <lineage>
        <taxon>Bacteria</taxon>
        <taxon>Bacillati</taxon>
        <taxon>Actinomycetota</taxon>
        <taxon>Actinomycetes</taxon>
        <taxon>Micrococcales</taxon>
        <taxon>Ornithinimicrobiaceae</taxon>
        <taxon>Ornithinimicrobium</taxon>
    </lineage>
</organism>
<reference evidence="1 2" key="1">
    <citation type="submission" date="2019-06" db="EMBL/GenBank/DDBJ databases">
        <title>Sequencing the genomes of 1000 actinobacteria strains.</title>
        <authorList>
            <person name="Klenk H.-P."/>
        </authorList>
    </citation>
    <scope>NUCLEOTIDE SEQUENCE [LARGE SCALE GENOMIC DNA]</scope>
    <source>
        <strain evidence="1 2">DSM 12362</strain>
    </source>
</reference>
<accession>A0A543KLV1</accession>
<evidence type="ECO:0000313" key="1">
    <source>
        <dbReference type="EMBL" id="TQM96057.1"/>
    </source>
</evidence>
<protein>
    <submittedName>
        <fullName evidence="1">Uncharacterized protein</fullName>
    </submittedName>
</protein>
<keyword evidence="2" id="KW-1185">Reference proteome</keyword>
<evidence type="ECO:0000313" key="2">
    <source>
        <dbReference type="Proteomes" id="UP000315133"/>
    </source>
</evidence>
<dbReference type="RefSeq" id="WP_141817727.1">
    <property type="nucleotide sequence ID" value="NZ_BAAAIL010000003.1"/>
</dbReference>
<gene>
    <name evidence="1" type="ORF">FB476_0913</name>
</gene>
<name>A0A543KLV1_9MICO</name>
<dbReference type="AlphaFoldDB" id="A0A543KLV1"/>
<proteinExistence type="predicted"/>
<sequence length="220" mass="22750">MEVLLTPDTDVCSTLTPSRRTLVTGAAWALPVVAVGSVAPAACVGSLVGAQLDGRPASEPYPGCGADLPRFAVSVQVVVTACAGQSVCLRVYDLGDEDAPDAGLRSRLWWSYADQKATPSSGPPLLFVEKCVTVRGTSTPVPVDFAVPGDDVRSQTAFLSATSSSVGNIGVPGSGNAGIHVNPCFFGEAGTTNRVARFFYRYEGTGPWVPGGYILATRPA</sequence>
<comment type="caution">
    <text evidence="1">The sequence shown here is derived from an EMBL/GenBank/DDBJ whole genome shotgun (WGS) entry which is preliminary data.</text>
</comment>
<dbReference type="EMBL" id="VFPU01000001">
    <property type="protein sequence ID" value="TQM96057.1"/>
    <property type="molecule type" value="Genomic_DNA"/>
</dbReference>
<dbReference type="Proteomes" id="UP000315133">
    <property type="component" value="Unassembled WGS sequence"/>
</dbReference>